<feature type="compositionally biased region" description="Gly residues" evidence="1">
    <location>
        <begin position="47"/>
        <end position="56"/>
    </location>
</feature>
<feature type="transmembrane region" description="Helical" evidence="2">
    <location>
        <begin position="12"/>
        <end position="31"/>
    </location>
</feature>
<keyword evidence="2" id="KW-1133">Transmembrane helix</keyword>
<evidence type="ECO:0000256" key="1">
    <source>
        <dbReference type="SAM" id="MobiDB-lite"/>
    </source>
</evidence>
<evidence type="ECO:0000313" key="4">
    <source>
        <dbReference type="Proteomes" id="UP000616499"/>
    </source>
</evidence>
<keyword evidence="2" id="KW-0812">Transmembrane</keyword>
<dbReference type="Proteomes" id="UP000616499">
    <property type="component" value="Unassembled WGS sequence"/>
</dbReference>
<feature type="region of interest" description="Disordered" evidence="1">
    <location>
        <begin position="36"/>
        <end position="56"/>
    </location>
</feature>
<reference evidence="4" key="1">
    <citation type="journal article" date="2019" name="Int. J. Syst. Evol. Microbiol.">
        <title>The Global Catalogue of Microorganisms (GCM) 10K type strain sequencing project: providing services to taxonomists for standard genome sequencing and annotation.</title>
        <authorList>
            <consortium name="The Broad Institute Genomics Platform"/>
            <consortium name="The Broad Institute Genome Sequencing Center for Infectious Disease"/>
            <person name="Wu L."/>
            <person name="Ma J."/>
        </authorList>
    </citation>
    <scope>NUCLEOTIDE SEQUENCE [LARGE SCALE GENOMIC DNA]</scope>
    <source>
        <strain evidence="4">JCM 13501</strain>
    </source>
</reference>
<proteinExistence type="predicted"/>
<evidence type="ECO:0000256" key="2">
    <source>
        <dbReference type="SAM" id="Phobius"/>
    </source>
</evidence>
<keyword evidence="2" id="KW-0472">Membrane</keyword>
<name>A0ABQ2GQ94_9PSED</name>
<organism evidence="3 4">
    <name type="scientific">Pseudomonas asuensis</name>
    <dbReference type="NCBI Taxonomy" id="1825787"/>
    <lineage>
        <taxon>Bacteria</taxon>
        <taxon>Pseudomonadati</taxon>
        <taxon>Pseudomonadota</taxon>
        <taxon>Gammaproteobacteria</taxon>
        <taxon>Pseudomonadales</taxon>
        <taxon>Pseudomonadaceae</taxon>
        <taxon>Pseudomonas</taxon>
    </lineage>
</organism>
<keyword evidence="4" id="KW-1185">Reference proteome</keyword>
<gene>
    <name evidence="3" type="ORF">GCM10009425_18850</name>
</gene>
<dbReference type="EMBL" id="BMNW01000003">
    <property type="protein sequence ID" value="GGM07820.1"/>
    <property type="molecule type" value="Genomic_DNA"/>
</dbReference>
<sequence>MNAAVDLFRTAVYFSAALAIKALMVLIRWLMVSSEASSDGKTTTGLTGTGRLGSSV</sequence>
<comment type="caution">
    <text evidence="3">The sequence shown here is derived from an EMBL/GenBank/DDBJ whole genome shotgun (WGS) entry which is preliminary data.</text>
</comment>
<protein>
    <submittedName>
        <fullName evidence="3">Uncharacterized protein</fullName>
    </submittedName>
</protein>
<evidence type="ECO:0000313" key="3">
    <source>
        <dbReference type="EMBL" id="GGM07820.1"/>
    </source>
</evidence>
<accession>A0ABQ2GQ94</accession>